<feature type="region of interest" description="Disordered" evidence="1">
    <location>
        <begin position="111"/>
        <end position="173"/>
    </location>
</feature>
<organism evidence="2 3">
    <name type="scientific">Cedecea neteri</name>
    <dbReference type="NCBI Taxonomy" id="158822"/>
    <lineage>
        <taxon>Bacteria</taxon>
        <taxon>Pseudomonadati</taxon>
        <taxon>Pseudomonadota</taxon>
        <taxon>Gammaproteobacteria</taxon>
        <taxon>Enterobacterales</taxon>
        <taxon>Enterobacteriaceae</taxon>
        <taxon>Cedecea</taxon>
    </lineage>
</organism>
<name>A0A2X2T0B1_9ENTR</name>
<evidence type="ECO:0000313" key="3">
    <source>
        <dbReference type="Proteomes" id="UP000251197"/>
    </source>
</evidence>
<dbReference type="AlphaFoldDB" id="A0A2X2T0B1"/>
<feature type="compositionally biased region" description="Low complexity" evidence="1">
    <location>
        <begin position="140"/>
        <end position="154"/>
    </location>
</feature>
<reference evidence="2 3" key="1">
    <citation type="submission" date="2018-06" db="EMBL/GenBank/DDBJ databases">
        <authorList>
            <consortium name="Pathogen Informatics"/>
            <person name="Doyle S."/>
        </authorList>
    </citation>
    <scope>NUCLEOTIDE SEQUENCE [LARGE SCALE GENOMIC DNA]</scope>
    <source>
        <strain evidence="2 3">NCTC12120</strain>
    </source>
</reference>
<gene>
    <name evidence="2" type="ORF">NCTC12120_02522</name>
</gene>
<protein>
    <submittedName>
        <fullName evidence="2">Uncharacterized protein</fullName>
    </submittedName>
</protein>
<sequence>MQMLADLQQVAGACVGDRNNTGLWRQRLHPVGEAILGVLPVFWCRFDALINHTPVFLLRNQLTKSVLALCGPAFAARAGKPIESKALDAFFFQVQEGTFYQRVGCRWRCSGPADNGPARGRSRQRPTIGTSAPSRRRSISRSSKSAITPSPSHSLMLSMRARKSSSIKMSHSD</sequence>
<evidence type="ECO:0000313" key="2">
    <source>
        <dbReference type="EMBL" id="SQA98626.1"/>
    </source>
</evidence>
<dbReference type="EMBL" id="UAVU01000003">
    <property type="protein sequence ID" value="SQA98626.1"/>
    <property type="molecule type" value="Genomic_DNA"/>
</dbReference>
<accession>A0A2X2T0B1</accession>
<proteinExistence type="predicted"/>
<dbReference type="Proteomes" id="UP000251197">
    <property type="component" value="Unassembled WGS sequence"/>
</dbReference>
<evidence type="ECO:0000256" key="1">
    <source>
        <dbReference type="SAM" id="MobiDB-lite"/>
    </source>
</evidence>